<accession>A0A9N9P5G5</accession>
<evidence type="ECO:0000256" key="1">
    <source>
        <dbReference type="SAM" id="MobiDB-lite"/>
    </source>
</evidence>
<organism evidence="2 3">
    <name type="scientific">Dentiscutata erythropus</name>
    <dbReference type="NCBI Taxonomy" id="1348616"/>
    <lineage>
        <taxon>Eukaryota</taxon>
        <taxon>Fungi</taxon>
        <taxon>Fungi incertae sedis</taxon>
        <taxon>Mucoromycota</taxon>
        <taxon>Glomeromycotina</taxon>
        <taxon>Glomeromycetes</taxon>
        <taxon>Diversisporales</taxon>
        <taxon>Gigasporaceae</taxon>
        <taxon>Dentiscutata</taxon>
    </lineage>
</organism>
<reference evidence="2" key="1">
    <citation type="submission" date="2021-06" db="EMBL/GenBank/DDBJ databases">
        <authorList>
            <person name="Kallberg Y."/>
            <person name="Tangrot J."/>
            <person name="Rosling A."/>
        </authorList>
    </citation>
    <scope>NUCLEOTIDE SEQUENCE</scope>
    <source>
        <strain evidence="2">MA453B</strain>
    </source>
</reference>
<feature type="compositionally biased region" description="Basic and acidic residues" evidence="1">
    <location>
        <begin position="1"/>
        <end position="27"/>
    </location>
</feature>
<sequence>SDSEDRNSEDGDSENRNSNDSNSDKKNIPLTIMLKNLYIATTK</sequence>
<feature type="region of interest" description="Disordered" evidence="1">
    <location>
        <begin position="1"/>
        <end position="29"/>
    </location>
</feature>
<protein>
    <submittedName>
        <fullName evidence="2">21882_t:CDS:1</fullName>
    </submittedName>
</protein>
<gene>
    <name evidence="2" type="ORF">DERYTH_LOCUS21043</name>
</gene>
<dbReference type="Proteomes" id="UP000789405">
    <property type="component" value="Unassembled WGS sequence"/>
</dbReference>
<feature type="non-terminal residue" evidence="2">
    <location>
        <position position="1"/>
    </location>
</feature>
<name>A0A9N9P5G5_9GLOM</name>
<comment type="caution">
    <text evidence="2">The sequence shown here is derived from an EMBL/GenBank/DDBJ whole genome shotgun (WGS) entry which is preliminary data.</text>
</comment>
<proteinExistence type="predicted"/>
<dbReference type="AlphaFoldDB" id="A0A9N9P5G5"/>
<evidence type="ECO:0000313" key="2">
    <source>
        <dbReference type="EMBL" id="CAG8789138.1"/>
    </source>
</evidence>
<keyword evidence="3" id="KW-1185">Reference proteome</keyword>
<dbReference type="EMBL" id="CAJVPY010026050">
    <property type="protein sequence ID" value="CAG8789138.1"/>
    <property type="molecule type" value="Genomic_DNA"/>
</dbReference>
<evidence type="ECO:0000313" key="3">
    <source>
        <dbReference type="Proteomes" id="UP000789405"/>
    </source>
</evidence>
<feature type="non-terminal residue" evidence="2">
    <location>
        <position position="43"/>
    </location>
</feature>